<dbReference type="InterPro" id="IPR036890">
    <property type="entry name" value="HATPase_C_sf"/>
</dbReference>
<organism evidence="1 2">
    <name type="scientific">Methanobrevibacter olleyae</name>
    <dbReference type="NCBI Taxonomy" id="294671"/>
    <lineage>
        <taxon>Archaea</taxon>
        <taxon>Methanobacteriati</taxon>
        <taxon>Methanobacteriota</taxon>
        <taxon>Methanomada group</taxon>
        <taxon>Methanobacteria</taxon>
        <taxon>Methanobacteriales</taxon>
        <taxon>Methanobacteriaceae</taxon>
        <taxon>Methanobrevibacter</taxon>
    </lineage>
</organism>
<dbReference type="Proteomes" id="UP000732619">
    <property type="component" value="Unassembled WGS sequence"/>
</dbReference>
<reference evidence="1" key="1">
    <citation type="submission" date="2019-04" db="EMBL/GenBank/DDBJ databases">
        <title>Evolution of Biomass-Degrading Anaerobic Consortia Revealed by Metagenomics.</title>
        <authorList>
            <person name="Peng X."/>
        </authorList>
    </citation>
    <scope>NUCLEOTIDE SEQUENCE</scope>
    <source>
        <strain evidence="1">SIG14</strain>
    </source>
</reference>
<dbReference type="SUPFAM" id="SSF55874">
    <property type="entry name" value="ATPase domain of HSP90 chaperone/DNA topoisomerase II/histidine kinase"/>
    <property type="match status" value="1"/>
</dbReference>
<evidence type="ECO:0000313" key="1">
    <source>
        <dbReference type="EMBL" id="MBE6511524.1"/>
    </source>
</evidence>
<dbReference type="EMBL" id="SUTG01000001">
    <property type="protein sequence ID" value="MBE6511524.1"/>
    <property type="molecule type" value="Genomic_DNA"/>
</dbReference>
<proteinExistence type="predicted"/>
<evidence type="ECO:0000313" key="2">
    <source>
        <dbReference type="Proteomes" id="UP000732619"/>
    </source>
</evidence>
<sequence>MKTLYDDYIEFEKIASNFDGEFIDLDEKLLRPTILTPLVNYSKSNGIELKINNSIFNERLINEEKSDIFLELPYLEEDRKGEIVKQLALSINFEEFCGMQTIIYIFNELVSNVLDHSSLKESSPSKCYIHAKEYCDLLDIFIMDNGSSIPGNFERHGIEFIDDCDAISKAVNQISTQKNSHDSIRYSRGFGLWSSLKLVIEGNLGKALIVSRNGCLDVMDKIIINIIILITQIYLRAHWFL</sequence>
<name>A0A8T3VJ15_METOL</name>
<protein>
    <submittedName>
        <fullName evidence="1">Uncharacterized protein</fullName>
    </submittedName>
</protein>
<gene>
    <name evidence="1" type="ORF">E7Z75_00020</name>
</gene>
<accession>A0A8T3VJ15</accession>
<comment type="caution">
    <text evidence="1">The sequence shown here is derived from an EMBL/GenBank/DDBJ whole genome shotgun (WGS) entry which is preliminary data.</text>
</comment>
<dbReference type="AlphaFoldDB" id="A0A8T3VJ15"/>